<dbReference type="GO" id="GO:0005249">
    <property type="term" value="F:voltage-gated potassium channel activity"/>
    <property type="evidence" value="ECO:0007669"/>
    <property type="project" value="InterPro"/>
</dbReference>
<dbReference type="PRINTS" id="PR00169">
    <property type="entry name" value="KCHANNEL"/>
</dbReference>
<evidence type="ECO:0000256" key="8">
    <source>
        <dbReference type="ARBA" id="ARBA00023065"/>
    </source>
</evidence>
<evidence type="ECO:0000256" key="2">
    <source>
        <dbReference type="ARBA" id="ARBA00022448"/>
    </source>
</evidence>
<evidence type="ECO:0000256" key="1">
    <source>
        <dbReference type="ARBA" id="ARBA00004141"/>
    </source>
</evidence>
<accession>A0A1Y1VJQ5</accession>
<dbReference type="OrthoDB" id="297496at2759"/>
<evidence type="ECO:0000313" key="14">
    <source>
        <dbReference type="Proteomes" id="UP000193719"/>
    </source>
</evidence>
<reference evidence="13 14" key="2">
    <citation type="submission" date="2016-08" db="EMBL/GenBank/DDBJ databases">
        <title>Pervasive Adenine N6-methylation of Active Genes in Fungi.</title>
        <authorList>
            <consortium name="DOE Joint Genome Institute"/>
            <person name="Mondo S.J."/>
            <person name="Dannebaum R.O."/>
            <person name="Kuo R.C."/>
            <person name="Labutti K."/>
            <person name="Haridas S."/>
            <person name="Kuo A."/>
            <person name="Salamov A."/>
            <person name="Ahrendt S.R."/>
            <person name="Lipzen A."/>
            <person name="Sullivan W."/>
            <person name="Andreopoulos W.B."/>
            <person name="Clum A."/>
            <person name="Lindquist E."/>
            <person name="Daum C."/>
            <person name="Ramamoorthy G.K."/>
            <person name="Gryganskyi A."/>
            <person name="Culley D."/>
            <person name="Magnuson J.K."/>
            <person name="James T.Y."/>
            <person name="O'Malley M.A."/>
            <person name="Stajich J.E."/>
            <person name="Spatafora J.W."/>
            <person name="Visel A."/>
            <person name="Grigoriev I.V."/>
        </authorList>
    </citation>
    <scope>NUCLEOTIDE SEQUENCE [LARGE SCALE GENOMIC DNA]</scope>
    <source>
        <strain evidence="14">finn</strain>
    </source>
</reference>
<dbReference type="GO" id="GO:0008076">
    <property type="term" value="C:voltage-gated potassium channel complex"/>
    <property type="evidence" value="ECO:0007669"/>
    <property type="project" value="InterPro"/>
</dbReference>
<feature type="transmembrane region" description="Helical" evidence="11">
    <location>
        <begin position="60"/>
        <end position="81"/>
    </location>
</feature>
<keyword evidence="4 11" id="KW-0812">Transmembrane</keyword>
<keyword evidence="2" id="KW-0813">Transport</keyword>
<feature type="domain" description="Ion transport" evidence="12">
    <location>
        <begin position="4"/>
        <end position="143"/>
    </location>
</feature>
<keyword evidence="7 11" id="KW-1133">Transmembrane helix</keyword>
<keyword evidence="3" id="KW-0633">Potassium transport</keyword>
<evidence type="ECO:0000256" key="3">
    <source>
        <dbReference type="ARBA" id="ARBA00022538"/>
    </source>
</evidence>
<evidence type="ECO:0000256" key="11">
    <source>
        <dbReference type="SAM" id="Phobius"/>
    </source>
</evidence>
<evidence type="ECO:0000256" key="9">
    <source>
        <dbReference type="ARBA" id="ARBA00023136"/>
    </source>
</evidence>
<evidence type="ECO:0000256" key="6">
    <source>
        <dbReference type="ARBA" id="ARBA00022958"/>
    </source>
</evidence>
<dbReference type="EMBL" id="MCFH01000005">
    <property type="protein sequence ID" value="ORX57943.1"/>
    <property type="molecule type" value="Genomic_DNA"/>
</dbReference>
<feature type="transmembrane region" description="Helical" evidence="11">
    <location>
        <begin position="120"/>
        <end position="144"/>
    </location>
</feature>
<dbReference type="InterPro" id="IPR028325">
    <property type="entry name" value="VG_K_chnl"/>
</dbReference>
<name>A0A1Y1VJQ5_9FUNG</name>
<keyword evidence="6" id="KW-0630">Potassium</keyword>
<dbReference type="PANTHER" id="PTHR11537">
    <property type="entry name" value="VOLTAGE-GATED POTASSIUM CHANNEL"/>
    <property type="match status" value="1"/>
</dbReference>
<dbReference type="InterPro" id="IPR005821">
    <property type="entry name" value="Ion_trans_dom"/>
</dbReference>
<gene>
    <name evidence="13" type="ORF">BCR36DRAFT_580493</name>
</gene>
<comment type="subcellular location">
    <subcellularLocation>
        <location evidence="1">Membrane</location>
        <topology evidence="1">Multi-pass membrane protein</topology>
    </subcellularLocation>
</comment>
<dbReference type="Proteomes" id="UP000193719">
    <property type="component" value="Unassembled WGS sequence"/>
</dbReference>
<evidence type="ECO:0000259" key="12">
    <source>
        <dbReference type="Pfam" id="PF00520"/>
    </source>
</evidence>
<protein>
    <submittedName>
        <fullName evidence="13">Voltage-gated potassium channel</fullName>
    </submittedName>
</protein>
<dbReference type="Pfam" id="PF00520">
    <property type="entry name" value="Ion_trans"/>
    <property type="match status" value="1"/>
</dbReference>
<evidence type="ECO:0000256" key="10">
    <source>
        <dbReference type="ARBA" id="ARBA00023303"/>
    </source>
</evidence>
<sequence length="190" mass="21964">MVALIDLLSILPSITNLNESFKLMKIFNMIKTLKIIRLLKAFRYSKSIMIISDVVKESKYPLYAVGTFSLGYILASALIMFNVEPESFDTFFDAIYWSTVSLTTVGYGDLYPVTTEGRCVAMISSIFGIALIALPSSIITAGYMKYINKRNEQKQQKQAKKRRRRFIHRNKRKIKRNLNSESTLYEWMEK</sequence>
<keyword evidence="9 11" id="KW-0472">Membrane</keyword>
<dbReference type="GO" id="GO:0001508">
    <property type="term" value="P:action potential"/>
    <property type="evidence" value="ECO:0007669"/>
    <property type="project" value="TreeGrafter"/>
</dbReference>
<dbReference type="PANTHER" id="PTHR11537:SF254">
    <property type="entry name" value="POTASSIUM VOLTAGE-GATED CHANNEL PROTEIN SHAB"/>
    <property type="match status" value="1"/>
</dbReference>
<keyword evidence="14" id="KW-1185">Reference proteome</keyword>
<reference evidence="13 14" key="1">
    <citation type="submission" date="2016-08" db="EMBL/GenBank/DDBJ databases">
        <title>Genomes of anaerobic fungi encode conserved fungal cellulosomes for biomass hydrolysis.</title>
        <authorList>
            <consortium name="DOE Joint Genome Institute"/>
            <person name="Haitjema C.H."/>
            <person name="Gilmore S.P."/>
            <person name="Henske J.K."/>
            <person name="Solomon K.V."/>
            <person name="De Groot R."/>
            <person name="Kuo A."/>
            <person name="Mondo S.J."/>
            <person name="Salamov A.A."/>
            <person name="Labutti K."/>
            <person name="Zhao Z."/>
            <person name="Chiniquy J."/>
            <person name="Barry K."/>
            <person name="Brewer H.M."/>
            <person name="Purvine S.O."/>
            <person name="Wright A.T."/>
            <person name="Boxma B."/>
            <person name="Van Alen T."/>
            <person name="Hackstein J.H."/>
            <person name="Baker S.E."/>
            <person name="Grigoriev I.V."/>
            <person name="O'Malley M.A."/>
        </authorList>
    </citation>
    <scope>NUCLEOTIDE SEQUENCE [LARGE SCALE GENOMIC DNA]</scope>
    <source>
        <strain evidence="14">finn</strain>
    </source>
</reference>
<dbReference type="SUPFAM" id="SSF81324">
    <property type="entry name" value="Voltage-gated potassium channels"/>
    <property type="match status" value="1"/>
</dbReference>
<dbReference type="Gene3D" id="1.10.287.70">
    <property type="match status" value="1"/>
</dbReference>
<keyword evidence="8" id="KW-0406">Ion transport</keyword>
<keyword evidence="5" id="KW-0631">Potassium channel</keyword>
<evidence type="ECO:0000313" key="13">
    <source>
        <dbReference type="EMBL" id="ORX57943.1"/>
    </source>
</evidence>
<evidence type="ECO:0000256" key="4">
    <source>
        <dbReference type="ARBA" id="ARBA00022692"/>
    </source>
</evidence>
<dbReference type="AlphaFoldDB" id="A0A1Y1VJQ5"/>
<organism evidence="13 14">
    <name type="scientific">Piromyces finnis</name>
    <dbReference type="NCBI Taxonomy" id="1754191"/>
    <lineage>
        <taxon>Eukaryota</taxon>
        <taxon>Fungi</taxon>
        <taxon>Fungi incertae sedis</taxon>
        <taxon>Chytridiomycota</taxon>
        <taxon>Chytridiomycota incertae sedis</taxon>
        <taxon>Neocallimastigomycetes</taxon>
        <taxon>Neocallimastigales</taxon>
        <taxon>Neocallimastigaceae</taxon>
        <taxon>Piromyces</taxon>
    </lineage>
</organism>
<comment type="caution">
    <text evidence="13">The sequence shown here is derived from an EMBL/GenBank/DDBJ whole genome shotgun (WGS) entry which is preliminary data.</text>
</comment>
<proteinExistence type="predicted"/>
<keyword evidence="10 13" id="KW-0407">Ion channel</keyword>
<dbReference type="STRING" id="1754191.A0A1Y1VJQ5"/>
<evidence type="ECO:0000256" key="5">
    <source>
        <dbReference type="ARBA" id="ARBA00022826"/>
    </source>
</evidence>
<evidence type="ECO:0000256" key="7">
    <source>
        <dbReference type="ARBA" id="ARBA00022989"/>
    </source>
</evidence>